<dbReference type="InterPro" id="IPR018537">
    <property type="entry name" value="Peptidoglycan-bd_3"/>
</dbReference>
<keyword evidence="3" id="KW-0540">Nuclease</keyword>
<dbReference type="InterPro" id="IPR023346">
    <property type="entry name" value="Lysozyme-like_dom_sf"/>
</dbReference>
<proteinExistence type="predicted"/>
<dbReference type="GO" id="GO:0004519">
    <property type="term" value="F:endonuclease activity"/>
    <property type="evidence" value="ECO:0007669"/>
    <property type="project" value="UniProtKB-KW"/>
</dbReference>
<evidence type="ECO:0000259" key="1">
    <source>
        <dbReference type="Pfam" id="PF05838"/>
    </source>
</evidence>
<protein>
    <submittedName>
        <fullName evidence="3">Endonuclease</fullName>
    </submittedName>
</protein>
<dbReference type="InterPro" id="IPR008565">
    <property type="entry name" value="TtsA-like_GH18_dom"/>
</dbReference>
<dbReference type="EMBL" id="OK149171">
    <property type="protein sequence ID" value="UCR75497.1"/>
    <property type="molecule type" value="Genomic_DNA"/>
</dbReference>
<gene>
    <name evidence="3" type="ORF">vBAfaPQDWS595_13</name>
</gene>
<dbReference type="Gene3D" id="1.20.141.10">
    <property type="entry name" value="Chitosanase, subunit A, domain 1"/>
    <property type="match status" value="1"/>
</dbReference>
<evidence type="ECO:0000259" key="2">
    <source>
        <dbReference type="Pfam" id="PF09374"/>
    </source>
</evidence>
<sequence length="142" mass="15813">MRELPKDFAEEIYIQDYIIKPKYDKVFDLSPAVAHKLIDAGVNTGTGRSSRWFQESLNGLNRGGKDYANIVVDGSVGSGTLNAYAKLQQVRGKVLACQMVIKIVDAKQANHYLSLTNLKEFTPGWISHRIGNVPISKCEDEK</sequence>
<dbReference type="SUPFAM" id="SSF53955">
    <property type="entry name" value="Lysozyme-like"/>
    <property type="match status" value="1"/>
</dbReference>
<keyword evidence="3" id="KW-0378">Hydrolase</keyword>
<keyword evidence="4" id="KW-1185">Reference proteome</keyword>
<evidence type="ECO:0000313" key="4">
    <source>
        <dbReference type="Proteomes" id="UP000827952"/>
    </source>
</evidence>
<keyword evidence="3" id="KW-0255">Endonuclease</keyword>
<reference evidence="3" key="1">
    <citation type="submission" date="2021-09" db="EMBL/GenBank/DDBJ databases">
        <title>Complete genome analysis of a novel Alcaligenes phage vB_Af_QDWS595.</title>
        <authorList>
            <person name="Jing Y."/>
            <person name="Wang J."/>
        </authorList>
    </citation>
    <scope>NUCLEOTIDE SEQUENCE</scope>
</reference>
<feature type="domain" description="TtsA-like Glycoside hydrolase family 108" evidence="1">
    <location>
        <begin position="1"/>
        <end position="45"/>
    </location>
</feature>
<feature type="domain" description="Peptidoglycan binding" evidence="2">
    <location>
        <begin position="49"/>
        <end position="129"/>
    </location>
</feature>
<name>A0AAE8Y1K4_9CAUD</name>
<accession>A0AAE8Y1K4</accession>
<dbReference type="Pfam" id="PF09374">
    <property type="entry name" value="PG_binding_3"/>
    <property type="match status" value="1"/>
</dbReference>
<organism evidence="3 4">
    <name type="scientific">Alcaligenes phage vB_Af_QDWS595</name>
    <dbReference type="NCBI Taxonomy" id="2877946"/>
    <lineage>
        <taxon>Viruses</taxon>
        <taxon>Duplodnaviria</taxon>
        <taxon>Heunggongvirae</taxon>
        <taxon>Uroviricota</taxon>
        <taxon>Caudoviricetes</taxon>
        <taxon>Schitoviridae</taxon>
        <taxon>Petruschkyvirus</taxon>
        <taxon>Petruschkyvirus QDWS595</taxon>
    </lineage>
</organism>
<dbReference type="Proteomes" id="UP000827952">
    <property type="component" value="Segment"/>
</dbReference>
<evidence type="ECO:0000313" key="3">
    <source>
        <dbReference type="EMBL" id="UCR75497.1"/>
    </source>
</evidence>
<dbReference type="Pfam" id="PF05838">
    <property type="entry name" value="Glyco_hydro_108"/>
    <property type="match status" value="1"/>
</dbReference>